<reference evidence="4" key="1">
    <citation type="journal article" date="2019" name="Int. J. Syst. Evol. Microbiol.">
        <title>The Global Catalogue of Microorganisms (GCM) 10K type strain sequencing project: providing services to taxonomists for standard genome sequencing and annotation.</title>
        <authorList>
            <consortium name="The Broad Institute Genomics Platform"/>
            <consortium name="The Broad Institute Genome Sequencing Center for Infectious Disease"/>
            <person name="Wu L."/>
            <person name="Ma J."/>
        </authorList>
    </citation>
    <scope>NUCLEOTIDE SEQUENCE [LARGE SCALE GENOMIC DNA]</scope>
    <source>
        <strain evidence="4">CGMCC 4.7241</strain>
    </source>
</reference>
<evidence type="ECO:0000313" key="3">
    <source>
        <dbReference type="EMBL" id="MFC3764720.1"/>
    </source>
</evidence>
<dbReference type="PANTHER" id="PTHR43615:SF1">
    <property type="entry name" value="PPDK_N DOMAIN-CONTAINING PROTEIN"/>
    <property type="match status" value="1"/>
</dbReference>
<dbReference type="SUPFAM" id="SSF56059">
    <property type="entry name" value="Glutathione synthetase ATP-binding domain-like"/>
    <property type="match status" value="1"/>
</dbReference>
<feature type="domain" description="Pyruvate phosphate dikinase AMP/ATP-binding" evidence="2">
    <location>
        <begin position="58"/>
        <end position="270"/>
    </location>
</feature>
<dbReference type="Proteomes" id="UP001595699">
    <property type="component" value="Unassembled WGS sequence"/>
</dbReference>
<accession>A0ABV7YH93</accession>
<evidence type="ECO:0000259" key="1">
    <source>
        <dbReference type="Pfam" id="PF00391"/>
    </source>
</evidence>
<dbReference type="RefSeq" id="WP_205121613.1">
    <property type="nucleotide sequence ID" value="NZ_JAFBCM010000001.1"/>
</dbReference>
<dbReference type="Gene3D" id="3.50.30.10">
    <property type="entry name" value="Phosphohistidine domain"/>
    <property type="match status" value="1"/>
</dbReference>
<dbReference type="InterPro" id="IPR002192">
    <property type="entry name" value="PPDK_AMP/ATP-bd"/>
</dbReference>
<sequence length="789" mass="85320">MTVSQRKTADLDEPIVWLGEVGAEDVSLVGGKGANLGELARKGLPVPEAFIVTTRVEHLSASVRAAIVEGYRTLGNGPVAVRSSATAEDLPDATFAGQYDTFLDVRGLDSLLEAIRQCQSSLSTERALAYGQRQGITGQARIAVIVQRMVDADHAGVMFTAHPVTGDRNQVVVDACEGLGEALVSGLVTPDHYVLGRRDRLTEWSRGGGQANGASGRGRSIRPVMSRRSLRELARLGRIVARHFGCPQDIEWASAEGTIWLVQARPMTALPAPPLTGRQRRFARTIADYINSRPYPLDMTTWVPHGPLGLQGGLLTEFFGISNAFEQALPEIDGIVERFVPPALRPTPRTLTAPFRVVSRAARHDHTRWTEDPRFREFERGLEEVARQQPASLSWPALVGSPRRIMALARPIVELRKSYLPRVLLAGVGLWLVLRALGRRALFADLIIGAPTLTAEANAELDMLARRVRADASLARAFVELESPEVLHQLRERAELAEFGDALADFLHRHGHRETSSPAYVSAPTWSEEPAAVLGMLAAMASQPEASETTTRAELAMNALRTHTAMRWSPTRRSVERLVAVASAGIAFREDTHYHMTRPMSVLRRALLEIGTRLHHEGVLNEPEEVFHLRLEELEGIPHVPSVPDAEASRLRAAVACRAARREELADVPMIDVAALSDVPDTGDDALLTGAPAASGRATGPVRVVLGTSDFATLRKGDILVCPYTNPAWTPLFHLAAAVVVDSGSVASHAAIIAREYGIPAIMATGRGTATLVDGQIVTVDGGAGRVTG</sequence>
<evidence type="ECO:0000259" key="2">
    <source>
        <dbReference type="Pfam" id="PF01326"/>
    </source>
</evidence>
<protein>
    <submittedName>
        <fullName evidence="3">PEP/pyruvate-binding domain-containing protein</fullName>
    </submittedName>
</protein>
<organism evidence="3 4">
    <name type="scientific">Tenggerimyces flavus</name>
    <dbReference type="NCBI Taxonomy" id="1708749"/>
    <lineage>
        <taxon>Bacteria</taxon>
        <taxon>Bacillati</taxon>
        <taxon>Actinomycetota</taxon>
        <taxon>Actinomycetes</taxon>
        <taxon>Propionibacteriales</taxon>
        <taxon>Nocardioidaceae</taxon>
        <taxon>Tenggerimyces</taxon>
    </lineage>
</organism>
<dbReference type="PANTHER" id="PTHR43615">
    <property type="entry name" value="PHOSPHOENOLPYRUVATE SYNTHASE-RELATED"/>
    <property type="match status" value="1"/>
</dbReference>
<dbReference type="InterPro" id="IPR008279">
    <property type="entry name" value="PEP-util_enz_mobile_dom"/>
</dbReference>
<comment type="caution">
    <text evidence="3">The sequence shown here is derived from an EMBL/GenBank/DDBJ whole genome shotgun (WGS) entry which is preliminary data.</text>
</comment>
<dbReference type="Pfam" id="PF01326">
    <property type="entry name" value="PPDK_N"/>
    <property type="match status" value="1"/>
</dbReference>
<keyword evidence="4" id="KW-1185">Reference proteome</keyword>
<name>A0ABV7YH93_9ACTN</name>
<evidence type="ECO:0000313" key="4">
    <source>
        <dbReference type="Proteomes" id="UP001595699"/>
    </source>
</evidence>
<gene>
    <name evidence="3" type="ORF">ACFOUW_28035</name>
</gene>
<dbReference type="InterPro" id="IPR036637">
    <property type="entry name" value="Phosphohistidine_dom_sf"/>
</dbReference>
<dbReference type="Pfam" id="PF00391">
    <property type="entry name" value="PEP-utilizers"/>
    <property type="match status" value="1"/>
</dbReference>
<proteinExistence type="predicted"/>
<feature type="domain" description="PEP-utilising enzyme mobile" evidence="1">
    <location>
        <begin position="715"/>
        <end position="785"/>
    </location>
</feature>
<dbReference type="EMBL" id="JBHRZH010000032">
    <property type="protein sequence ID" value="MFC3764720.1"/>
    <property type="molecule type" value="Genomic_DNA"/>
</dbReference>
<dbReference type="InterPro" id="IPR051549">
    <property type="entry name" value="PEP_Utilizing_Enz"/>
</dbReference>
<dbReference type="Gene3D" id="3.30.470.20">
    <property type="entry name" value="ATP-grasp fold, B domain"/>
    <property type="match status" value="1"/>
</dbReference>
<dbReference type="Gene3D" id="3.30.1490.20">
    <property type="entry name" value="ATP-grasp fold, A domain"/>
    <property type="match status" value="2"/>
</dbReference>
<dbReference type="InterPro" id="IPR013815">
    <property type="entry name" value="ATP_grasp_subdomain_1"/>
</dbReference>
<dbReference type="SUPFAM" id="SSF52009">
    <property type="entry name" value="Phosphohistidine domain"/>
    <property type="match status" value="1"/>
</dbReference>